<keyword evidence="3" id="KW-1185">Reference proteome</keyword>
<dbReference type="PANTHER" id="PTHR47027">
    <property type="entry name" value="REVERSE TRANSCRIPTASE DOMAIN-CONTAINING PROTEIN"/>
    <property type="match status" value="1"/>
</dbReference>
<dbReference type="PANTHER" id="PTHR47027:SF20">
    <property type="entry name" value="REVERSE TRANSCRIPTASE-LIKE PROTEIN WITH RNA-DIRECTED DNA POLYMERASE DOMAIN"/>
    <property type="match status" value="1"/>
</dbReference>
<name>A0A2G8JE22_STIJA</name>
<evidence type="ECO:0000259" key="1">
    <source>
        <dbReference type="PROSITE" id="PS50878"/>
    </source>
</evidence>
<dbReference type="PROSITE" id="PS50878">
    <property type="entry name" value="RT_POL"/>
    <property type="match status" value="1"/>
</dbReference>
<dbReference type="EMBL" id="MRZV01002329">
    <property type="protein sequence ID" value="PIK33983.1"/>
    <property type="molecule type" value="Genomic_DNA"/>
</dbReference>
<gene>
    <name evidence="2" type="ORF">BSL78_29200</name>
</gene>
<organism evidence="2 3">
    <name type="scientific">Stichopus japonicus</name>
    <name type="common">Sea cucumber</name>
    <dbReference type="NCBI Taxonomy" id="307972"/>
    <lineage>
        <taxon>Eukaryota</taxon>
        <taxon>Metazoa</taxon>
        <taxon>Echinodermata</taxon>
        <taxon>Eleutherozoa</taxon>
        <taxon>Echinozoa</taxon>
        <taxon>Holothuroidea</taxon>
        <taxon>Aspidochirotacea</taxon>
        <taxon>Aspidochirotida</taxon>
        <taxon>Stichopodidae</taxon>
        <taxon>Apostichopus</taxon>
    </lineage>
</organism>
<proteinExistence type="predicted"/>
<feature type="domain" description="Reverse transcriptase" evidence="1">
    <location>
        <begin position="1"/>
        <end position="128"/>
    </location>
</feature>
<evidence type="ECO:0000313" key="3">
    <source>
        <dbReference type="Proteomes" id="UP000230750"/>
    </source>
</evidence>
<sequence>MMKAFHEDVQCAVVEDGKKSNWFDIKTGVKQGCSMSGFLFLTVMDWVMRKATLNGKKGIRWKFTKKLDDTDFADDIALMSSNKQQMQIKNKLLADEASRVGLDINKQKTKVMRINTGNQEHIYIGQEELTRGGQIWIHGLDNSDKRWWRNGRHCQQNWESQAGVHLHVYRRFWCPKASVEEPKIRLCKTLVLPVLQCGCKTWKMNKGDEKNGGSFDSLSIE</sequence>
<accession>A0A2G8JE22</accession>
<dbReference type="Pfam" id="PF00078">
    <property type="entry name" value="RVT_1"/>
    <property type="match status" value="1"/>
</dbReference>
<reference evidence="2 3" key="1">
    <citation type="journal article" date="2017" name="PLoS Biol.">
        <title>The sea cucumber genome provides insights into morphological evolution and visceral regeneration.</title>
        <authorList>
            <person name="Zhang X."/>
            <person name="Sun L."/>
            <person name="Yuan J."/>
            <person name="Sun Y."/>
            <person name="Gao Y."/>
            <person name="Zhang L."/>
            <person name="Li S."/>
            <person name="Dai H."/>
            <person name="Hamel J.F."/>
            <person name="Liu C."/>
            <person name="Yu Y."/>
            <person name="Liu S."/>
            <person name="Lin W."/>
            <person name="Guo K."/>
            <person name="Jin S."/>
            <person name="Xu P."/>
            <person name="Storey K.B."/>
            <person name="Huan P."/>
            <person name="Zhang T."/>
            <person name="Zhou Y."/>
            <person name="Zhang J."/>
            <person name="Lin C."/>
            <person name="Li X."/>
            <person name="Xing L."/>
            <person name="Huo D."/>
            <person name="Sun M."/>
            <person name="Wang L."/>
            <person name="Mercier A."/>
            <person name="Li F."/>
            <person name="Yang H."/>
            <person name="Xiang J."/>
        </authorList>
    </citation>
    <scope>NUCLEOTIDE SEQUENCE [LARGE SCALE GENOMIC DNA]</scope>
    <source>
        <strain evidence="2">Shaxun</strain>
        <tissue evidence="2">Muscle</tissue>
    </source>
</reference>
<protein>
    <recommendedName>
        <fullName evidence="1">Reverse transcriptase domain-containing protein</fullName>
    </recommendedName>
</protein>
<comment type="caution">
    <text evidence="2">The sequence shown here is derived from an EMBL/GenBank/DDBJ whole genome shotgun (WGS) entry which is preliminary data.</text>
</comment>
<dbReference type="OrthoDB" id="6255742at2759"/>
<dbReference type="AlphaFoldDB" id="A0A2G8JE22"/>
<evidence type="ECO:0000313" key="2">
    <source>
        <dbReference type="EMBL" id="PIK33983.1"/>
    </source>
</evidence>
<dbReference type="InterPro" id="IPR000477">
    <property type="entry name" value="RT_dom"/>
</dbReference>
<dbReference type="Proteomes" id="UP000230750">
    <property type="component" value="Unassembled WGS sequence"/>
</dbReference>